<evidence type="ECO:0000313" key="1">
    <source>
        <dbReference type="EMBL" id="SVD01462.1"/>
    </source>
</evidence>
<sequence>MDVFADSRPVHRVSDIVGQPHFSNATPIDIPPSGGYVPCETIATLGFAAVYNFHHQSYLAEGSPTVFVNGKSVGHQGAIYVCSASVTERGDMSEPTVFVPNST</sequence>
<dbReference type="EMBL" id="UINC01124365">
    <property type="protein sequence ID" value="SVD01462.1"/>
    <property type="molecule type" value="Genomic_DNA"/>
</dbReference>
<accession>A0A382RVY5</accession>
<organism evidence="1">
    <name type="scientific">marine metagenome</name>
    <dbReference type="NCBI Taxonomy" id="408172"/>
    <lineage>
        <taxon>unclassified sequences</taxon>
        <taxon>metagenomes</taxon>
        <taxon>ecological metagenomes</taxon>
    </lineage>
</organism>
<dbReference type="Gene3D" id="2.60.200.60">
    <property type="match status" value="1"/>
</dbReference>
<gene>
    <name evidence="1" type="ORF">METZ01_LOCUS354316</name>
</gene>
<proteinExistence type="predicted"/>
<dbReference type="AlphaFoldDB" id="A0A382RVY5"/>
<reference evidence="1" key="1">
    <citation type="submission" date="2018-05" db="EMBL/GenBank/DDBJ databases">
        <authorList>
            <person name="Lanie J.A."/>
            <person name="Ng W.-L."/>
            <person name="Kazmierczak K.M."/>
            <person name="Andrzejewski T.M."/>
            <person name="Davidsen T.M."/>
            <person name="Wayne K.J."/>
            <person name="Tettelin H."/>
            <person name="Glass J.I."/>
            <person name="Rusch D."/>
            <person name="Podicherti R."/>
            <person name="Tsui H.-C.T."/>
            <person name="Winkler M.E."/>
        </authorList>
    </citation>
    <scope>NUCLEOTIDE SEQUENCE</scope>
</reference>
<name>A0A382RVY5_9ZZZZ</name>
<protein>
    <submittedName>
        <fullName evidence="1">Uncharacterized protein</fullName>
    </submittedName>
</protein>